<evidence type="ECO:0000256" key="3">
    <source>
        <dbReference type="ARBA" id="ARBA00022723"/>
    </source>
</evidence>
<dbReference type="OrthoDB" id="183484at2157"/>
<evidence type="ECO:0000256" key="5">
    <source>
        <dbReference type="ARBA" id="ARBA00023004"/>
    </source>
</evidence>
<dbReference type="GO" id="GO:0046872">
    <property type="term" value="F:metal ion binding"/>
    <property type="evidence" value="ECO:0007669"/>
    <property type="project" value="UniProtKB-KW"/>
</dbReference>
<keyword evidence="10" id="KW-1185">Reference proteome</keyword>
<dbReference type="InterPro" id="IPR000170">
    <property type="entry name" value="High_potential_FeS_prot"/>
</dbReference>
<dbReference type="Gene3D" id="4.10.490.10">
    <property type="entry name" value="High potential iron-sulphur protein"/>
    <property type="match status" value="1"/>
</dbReference>
<evidence type="ECO:0000256" key="1">
    <source>
        <dbReference type="ARBA" id="ARBA00022448"/>
    </source>
</evidence>
<protein>
    <submittedName>
        <fullName evidence="9">High-potential iron-sulfur protein</fullName>
    </submittedName>
</protein>
<sequence>MEDDERTPRRDASERATRGRDANSDADHTVDTADAGECARTRRRFIWLTGTAAMAGLAGCSGGGGGATETTTATTTQSSGSTGGVPEAYATATSLDGTQRNPDSLSSQEAVSYQEEPSEGRQCSTCRYYIEDKNGDGAGACAIVAGEILPEGYCVSYVEYEE</sequence>
<accession>A0A0D6JWR9</accession>
<dbReference type="AlphaFoldDB" id="A0A0D6JWR9"/>
<keyword evidence="2" id="KW-0004">4Fe-4S</keyword>
<dbReference type="GO" id="GO:0009055">
    <property type="term" value="F:electron transfer activity"/>
    <property type="evidence" value="ECO:0007669"/>
    <property type="project" value="InterPro"/>
</dbReference>
<dbReference type="RefSeq" id="WP_089781188.1">
    <property type="nucleotide sequence ID" value="NZ_CABLRR010000005.1"/>
</dbReference>
<dbReference type="EMBL" id="CSTE01000005">
    <property type="protein sequence ID" value="CQR53233.1"/>
    <property type="molecule type" value="Genomic_DNA"/>
</dbReference>
<feature type="region of interest" description="Disordered" evidence="7">
    <location>
        <begin position="58"/>
        <end position="88"/>
    </location>
</feature>
<dbReference type="GO" id="GO:0019646">
    <property type="term" value="P:aerobic electron transport chain"/>
    <property type="evidence" value="ECO:0007669"/>
    <property type="project" value="InterPro"/>
</dbReference>
<dbReference type="SUPFAM" id="SSF57652">
    <property type="entry name" value="HIPIP (high potential iron protein)"/>
    <property type="match status" value="1"/>
</dbReference>
<feature type="domain" description="High potential iron-sulfur proteins family profile" evidence="8">
    <location>
        <begin position="79"/>
        <end position="162"/>
    </location>
</feature>
<name>A0A0D6JWR9_9EURY</name>
<evidence type="ECO:0000256" key="6">
    <source>
        <dbReference type="ARBA" id="ARBA00023014"/>
    </source>
</evidence>
<reference evidence="10" key="1">
    <citation type="submission" date="2015-03" db="EMBL/GenBank/DDBJ databases">
        <authorList>
            <person name="Urmite Genomes"/>
        </authorList>
    </citation>
    <scope>NUCLEOTIDE SEQUENCE [LARGE SCALE GENOMIC DNA]</scope>
    <source>
        <strain evidence="10">Arc-Hr</strain>
    </source>
</reference>
<dbReference type="GO" id="GO:0051539">
    <property type="term" value="F:4 iron, 4 sulfur cluster binding"/>
    <property type="evidence" value="ECO:0007669"/>
    <property type="project" value="UniProtKB-KW"/>
</dbReference>
<proteinExistence type="predicted"/>
<gene>
    <name evidence="9" type="primary">hip</name>
    <name evidence="9" type="ORF">BN996_03531</name>
</gene>
<dbReference type="Proteomes" id="UP000198902">
    <property type="component" value="Unassembled WGS sequence"/>
</dbReference>
<feature type="compositionally biased region" description="Low complexity" evidence="7">
    <location>
        <begin position="68"/>
        <end position="80"/>
    </location>
</feature>
<evidence type="ECO:0000313" key="10">
    <source>
        <dbReference type="Proteomes" id="UP000198902"/>
    </source>
</evidence>
<keyword evidence="1" id="KW-0813">Transport</keyword>
<dbReference type="Pfam" id="PF01355">
    <property type="entry name" value="HIPIP"/>
    <property type="match status" value="1"/>
</dbReference>
<organism evidence="9 10">
    <name type="scientific">Haloferax massiliensis</name>
    <dbReference type="NCBI Taxonomy" id="1476858"/>
    <lineage>
        <taxon>Archaea</taxon>
        <taxon>Methanobacteriati</taxon>
        <taxon>Methanobacteriota</taxon>
        <taxon>Stenosarchaea group</taxon>
        <taxon>Halobacteria</taxon>
        <taxon>Halobacteriales</taxon>
        <taxon>Haloferacaceae</taxon>
        <taxon>Haloferax</taxon>
    </lineage>
</organism>
<evidence type="ECO:0000256" key="7">
    <source>
        <dbReference type="SAM" id="MobiDB-lite"/>
    </source>
</evidence>
<feature type="region of interest" description="Disordered" evidence="7">
    <location>
        <begin position="1"/>
        <end position="31"/>
    </location>
</feature>
<evidence type="ECO:0000256" key="4">
    <source>
        <dbReference type="ARBA" id="ARBA00022982"/>
    </source>
</evidence>
<keyword evidence="4" id="KW-0249">Electron transport</keyword>
<keyword evidence="6" id="KW-0411">Iron-sulfur</keyword>
<keyword evidence="3" id="KW-0479">Metal-binding</keyword>
<evidence type="ECO:0000256" key="2">
    <source>
        <dbReference type="ARBA" id="ARBA00022485"/>
    </source>
</evidence>
<evidence type="ECO:0000313" key="9">
    <source>
        <dbReference type="EMBL" id="CQR53233.1"/>
    </source>
</evidence>
<dbReference type="InterPro" id="IPR036369">
    <property type="entry name" value="HIPIP_sf"/>
</dbReference>
<dbReference type="PROSITE" id="PS51373">
    <property type="entry name" value="HIPIP"/>
    <property type="match status" value="1"/>
</dbReference>
<keyword evidence="5" id="KW-0408">Iron</keyword>
<evidence type="ECO:0000259" key="8">
    <source>
        <dbReference type="PROSITE" id="PS51373"/>
    </source>
</evidence>